<dbReference type="PANTHER" id="PTHR19871:SF28">
    <property type="entry name" value="AAA+ ATPASE DOMAIN-CONTAINING PROTEIN"/>
    <property type="match status" value="1"/>
</dbReference>
<reference evidence="1 2" key="1">
    <citation type="journal article" date="2018" name="Gigascience">
        <title>Genomes of trombidid mites reveal novel predicted allergens and laterally-transferred genes associated with secondary metabolism.</title>
        <authorList>
            <person name="Dong X."/>
            <person name="Chaisiri K."/>
            <person name="Xia D."/>
            <person name="Armstrong S.D."/>
            <person name="Fang Y."/>
            <person name="Donnelly M.J."/>
            <person name="Kadowaki T."/>
            <person name="McGarry J.W."/>
            <person name="Darby A.C."/>
            <person name="Makepeace B.L."/>
        </authorList>
    </citation>
    <scope>NUCLEOTIDE SEQUENCE [LARGE SCALE GENOMIC DNA]</scope>
    <source>
        <strain evidence="1">UoL-WK</strain>
    </source>
</reference>
<dbReference type="AlphaFoldDB" id="A0A3S3Q127"/>
<name>A0A3S3Q127_9ACAR</name>
<proteinExistence type="predicted"/>
<protein>
    <submittedName>
        <fullName evidence="1">Leucine-rich repeat and WD repeat-containing protein-like protein</fullName>
    </submittedName>
</protein>
<comment type="caution">
    <text evidence="1">The sequence shown here is derived from an EMBL/GenBank/DDBJ whole genome shotgun (WGS) entry which is preliminary data.</text>
</comment>
<dbReference type="Proteomes" id="UP000285301">
    <property type="component" value="Unassembled WGS sequence"/>
</dbReference>
<organism evidence="1 2">
    <name type="scientific">Dinothrombium tinctorium</name>
    <dbReference type="NCBI Taxonomy" id="1965070"/>
    <lineage>
        <taxon>Eukaryota</taxon>
        <taxon>Metazoa</taxon>
        <taxon>Ecdysozoa</taxon>
        <taxon>Arthropoda</taxon>
        <taxon>Chelicerata</taxon>
        <taxon>Arachnida</taxon>
        <taxon>Acari</taxon>
        <taxon>Acariformes</taxon>
        <taxon>Trombidiformes</taxon>
        <taxon>Prostigmata</taxon>
        <taxon>Anystina</taxon>
        <taxon>Parasitengona</taxon>
        <taxon>Trombidioidea</taxon>
        <taxon>Trombidiidae</taxon>
        <taxon>Dinothrombium</taxon>
    </lineage>
</organism>
<sequence>MLLNSMGDPQELLREILRGNITRGFPDPPSRTVKIYICSTATDFINERRHFHEFVFPELQRFCSARGLDLQLVDPHWHYHSDACDRNVVSNVNSEYIDPHEFALQMNEIADCFRISMTTFFICFIGHKYKPSALPLHIDSNNFNKIYTYANEAGLGDTSLLHQWYREDANMSSTMQYTLMKKCGRKLSSRASSDSTNVQKQEQDVDENHLKFISEMEQVIKILEYGTKVALKETGIEINPFLSAVHTQVKQALNLCKDNGREKIISVVRRFEGK</sequence>
<evidence type="ECO:0000313" key="1">
    <source>
        <dbReference type="EMBL" id="RWS11911.1"/>
    </source>
</evidence>
<dbReference type="STRING" id="1965070.A0A3S3Q127"/>
<dbReference type="OrthoDB" id="6425668at2759"/>
<accession>A0A3S3Q127</accession>
<feature type="non-terminal residue" evidence="1">
    <location>
        <position position="274"/>
    </location>
</feature>
<dbReference type="EMBL" id="NCKU01001525">
    <property type="protein sequence ID" value="RWS11911.1"/>
    <property type="molecule type" value="Genomic_DNA"/>
</dbReference>
<dbReference type="InterPro" id="IPR052752">
    <property type="entry name" value="NACHT-WD_repeat"/>
</dbReference>
<evidence type="ECO:0000313" key="2">
    <source>
        <dbReference type="Proteomes" id="UP000285301"/>
    </source>
</evidence>
<gene>
    <name evidence="1" type="ORF">B4U79_00658</name>
</gene>
<dbReference type="PANTHER" id="PTHR19871">
    <property type="entry name" value="BETA TRANSDUCIN-RELATED PROTEIN"/>
    <property type="match status" value="1"/>
</dbReference>
<keyword evidence="2" id="KW-1185">Reference proteome</keyword>